<name>A0A8X6V5B4_TRICX</name>
<accession>A0A8X6V5B4</accession>
<reference evidence="2" key="1">
    <citation type="submission" date="2020-08" db="EMBL/GenBank/DDBJ databases">
        <title>Multicomponent nature underlies the extraordinary mechanical properties of spider dragline silk.</title>
        <authorList>
            <person name="Kono N."/>
            <person name="Nakamura H."/>
            <person name="Mori M."/>
            <person name="Yoshida Y."/>
            <person name="Ohtoshi R."/>
            <person name="Malay A.D."/>
            <person name="Moran D.A.P."/>
            <person name="Tomita M."/>
            <person name="Numata K."/>
            <person name="Arakawa K."/>
        </authorList>
    </citation>
    <scope>NUCLEOTIDE SEQUENCE</scope>
</reference>
<evidence type="ECO:0000313" key="3">
    <source>
        <dbReference type="Proteomes" id="UP000887159"/>
    </source>
</evidence>
<evidence type="ECO:0000313" key="2">
    <source>
        <dbReference type="EMBL" id="GFY05377.1"/>
    </source>
</evidence>
<evidence type="ECO:0000256" key="1">
    <source>
        <dbReference type="SAM" id="MobiDB-lite"/>
    </source>
</evidence>
<protein>
    <submittedName>
        <fullName evidence="2">Uncharacterized protein</fullName>
    </submittedName>
</protein>
<sequence length="93" mass="10579">MVKRRGRHLSNPQPTTPHQWDDVSALDRISVHRCPTRRVFSGTGLELVAKPATIRYLYPSATAATNIAACVGQDLMTVSRIWNRWFQDGNMER</sequence>
<organism evidence="2 3">
    <name type="scientific">Trichonephila clavipes</name>
    <name type="common">Golden silk orbweaver</name>
    <name type="synonym">Nephila clavipes</name>
    <dbReference type="NCBI Taxonomy" id="2585209"/>
    <lineage>
        <taxon>Eukaryota</taxon>
        <taxon>Metazoa</taxon>
        <taxon>Ecdysozoa</taxon>
        <taxon>Arthropoda</taxon>
        <taxon>Chelicerata</taxon>
        <taxon>Arachnida</taxon>
        <taxon>Araneae</taxon>
        <taxon>Araneomorphae</taxon>
        <taxon>Entelegynae</taxon>
        <taxon>Araneoidea</taxon>
        <taxon>Nephilidae</taxon>
        <taxon>Trichonephila</taxon>
    </lineage>
</organism>
<feature type="region of interest" description="Disordered" evidence="1">
    <location>
        <begin position="1"/>
        <end position="20"/>
    </location>
</feature>
<dbReference type="AlphaFoldDB" id="A0A8X6V5B4"/>
<dbReference type="Proteomes" id="UP000887159">
    <property type="component" value="Unassembled WGS sequence"/>
</dbReference>
<gene>
    <name evidence="2" type="ORF">TNCV_2208221</name>
</gene>
<comment type="caution">
    <text evidence="2">The sequence shown here is derived from an EMBL/GenBank/DDBJ whole genome shotgun (WGS) entry which is preliminary data.</text>
</comment>
<proteinExistence type="predicted"/>
<keyword evidence="3" id="KW-1185">Reference proteome</keyword>
<dbReference type="EMBL" id="BMAU01021250">
    <property type="protein sequence ID" value="GFY05377.1"/>
    <property type="molecule type" value="Genomic_DNA"/>
</dbReference>